<protein>
    <submittedName>
        <fullName evidence="1">Uncharacterized protein</fullName>
    </submittedName>
</protein>
<dbReference type="Proteomes" id="UP000607653">
    <property type="component" value="Unassembled WGS sequence"/>
</dbReference>
<accession>A0A822YYB4</accession>
<dbReference type="SUPFAM" id="SSF53756">
    <property type="entry name" value="UDP-Glycosyltransferase/glycogen phosphorylase"/>
    <property type="match status" value="1"/>
</dbReference>
<proteinExistence type="predicted"/>
<dbReference type="EMBL" id="DUZY01000004">
    <property type="protein sequence ID" value="DAD37652.1"/>
    <property type="molecule type" value="Genomic_DNA"/>
</dbReference>
<keyword evidence="2" id="KW-1185">Reference proteome</keyword>
<dbReference type="AlphaFoldDB" id="A0A822YYB4"/>
<sequence length="79" mass="8692">MASPILPESSKQKIIKESIVHTRQAAACISMDHQKAHALVIPAPVQGHVMPLMELSQSLAIRGVKVTFVTEESLKNHWP</sequence>
<dbReference type="Gene3D" id="3.40.50.2000">
    <property type="entry name" value="Glycogen Phosphorylase B"/>
    <property type="match status" value="1"/>
</dbReference>
<gene>
    <name evidence="1" type="ORF">HUJ06_008293</name>
</gene>
<reference evidence="1 2" key="1">
    <citation type="journal article" date="2020" name="Mol. Biol. Evol.">
        <title>Distinct Expression and Methylation Patterns for Genes with Different Fates following a Single Whole-Genome Duplication in Flowering Plants.</title>
        <authorList>
            <person name="Shi T."/>
            <person name="Rahmani R.S."/>
            <person name="Gugger P.F."/>
            <person name="Wang M."/>
            <person name="Li H."/>
            <person name="Zhang Y."/>
            <person name="Li Z."/>
            <person name="Wang Q."/>
            <person name="Van de Peer Y."/>
            <person name="Marchal K."/>
            <person name="Chen J."/>
        </authorList>
    </citation>
    <scope>NUCLEOTIDE SEQUENCE [LARGE SCALE GENOMIC DNA]</scope>
    <source>
        <tissue evidence="1">Leaf</tissue>
    </source>
</reference>
<evidence type="ECO:0000313" key="1">
    <source>
        <dbReference type="EMBL" id="DAD37652.1"/>
    </source>
</evidence>
<comment type="caution">
    <text evidence="1">The sequence shown here is derived from an EMBL/GenBank/DDBJ whole genome shotgun (WGS) entry which is preliminary data.</text>
</comment>
<organism evidence="1 2">
    <name type="scientific">Nelumbo nucifera</name>
    <name type="common">Sacred lotus</name>
    <dbReference type="NCBI Taxonomy" id="4432"/>
    <lineage>
        <taxon>Eukaryota</taxon>
        <taxon>Viridiplantae</taxon>
        <taxon>Streptophyta</taxon>
        <taxon>Embryophyta</taxon>
        <taxon>Tracheophyta</taxon>
        <taxon>Spermatophyta</taxon>
        <taxon>Magnoliopsida</taxon>
        <taxon>Proteales</taxon>
        <taxon>Nelumbonaceae</taxon>
        <taxon>Nelumbo</taxon>
    </lineage>
</organism>
<name>A0A822YYB4_NELNU</name>
<evidence type="ECO:0000313" key="2">
    <source>
        <dbReference type="Proteomes" id="UP000607653"/>
    </source>
</evidence>